<proteinExistence type="predicted"/>
<dbReference type="InterPro" id="IPR011047">
    <property type="entry name" value="Quinoprotein_ADH-like_sf"/>
</dbReference>
<dbReference type="InterPro" id="IPR002202">
    <property type="entry name" value="HMG_CoA_Rdtase"/>
</dbReference>
<comment type="caution">
    <text evidence="3">The sequence shown here is derived from an EMBL/GenBank/DDBJ whole genome shotgun (WGS) entry which is preliminary data.</text>
</comment>
<feature type="domain" description="PKD" evidence="2">
    <location>
        <begin position="859"/>
        <end position="947"/>
    </location>
</feature>
<protein>
    <submittedName>
        <fullName evidence="3">PKD domain-containing protein</fullName>
    </submittedName>
</protein>
<gene>
    <name evidence="3" type="ORF">FHU33_4208</name>
</gene>
<reference evidence="3 4" key="1">
    <citation type="submission" date="2019-06" db="EMBL/GenBank/DDBJ databases">
        <title>Sequencing the genomes of 1000 actinobacteria strains.</title>
        <authorList>
            <person name="Klenk H.-P."/>
        </authorList>
    </citation>
    <scope>NUCLEOTIDE SEQUENCE [LARGE SCALE GENOMIC DNA]</scope>
    <source>
        <strain evidence="3 4">DSM 46837</strain>
    </source>
</reference>
<evidence type="ECO:0000259" key="2">
    <source>
        <dbReference type="PROSITE" id="PS50093"/>
    </source>
</evidence>
<dbReference type="GO" id="GO:0015936">
    <property type="term" value="P:coenzyme A metabolic process"/>
    <property type="evidence" value="ECO:0007669"/>
    <property type="project" value="InterPro"/>
</dbReference>
<evidence type="ECO:0000313" key="4">
    <source>
        <dbReference type="Proteomes" id="UP000319865"/>
    </source>
</evidence>
<dbReference type="PROSITE" id="PS50065">
    <property type="entry name" value="HMG_COA_REDUCTASE_4"/>
    <property type="match status" value="1"/>
</dbReference>
<dbReference type="InterPro" id="IPR000601">
    <property type="entry name" value="PKD_dom"/>
</dbReference>
<feature type="signal peptide" evidence="1">
    <location>
        <begin position="1"/>
        <end position="26"/>
    </location>
</feature>
<dbReference type="InterPro" id="IPR022409">
    <property type="entry name" value="PKD/Chitinase_dom"/>
</dbReference>
<feature type="domain" description="PKD" evidence="2">
    <location>
        <begin position="1171"/>
        <end position="1243"/>
    </location>
</feature>
<dbReference type="SUPFAM" id="SSF50998">
    <property type="entry name" value="Quinoprotein alcohol dehydrogenase-like"/>
    <property type="match status" value="1"/>
</dbReference>
<dbReference type="GO" id="GO:0005975">
    <property type="term" value="P:carbohydrate metabolic process"/>
    <property type="evidence" value="ECO:0007669"/>
    <property type="project" value="UniProtKB-ARBA"/>
</dbReference>
<dbReference type="Proteomes" id="UP000319865">
    <property type="component" value="Unassembled WGS sequence"/>
</dbReference>
<dbReference type="InterPro" id="IPR021720">
    <property type="entry name" value="Malectin_dom"/>
</dbReference>
<dbReference type="InterPro" id="IPR013783">
    <property type="entry name" value="Ig-like_fold"/>
</dbReference>
<evidence type="ECO:0000256" key="1">
    <source>
        <dbReference type="SAM" id="SignalP"/>
    </source>
</evidence>
<feature type="chain" id="PRO_5022241630" evidence="1">
    <location>
        <begin position="27"/>
        <end position="1462"/>
    </location>
</feature>
<dbReference type="SMART" id="SM00089">
    <property type="entry name" value="PKD"/>
    <property type="match status" value="2"/>
</dbReference>
<accession>A0A543P0K8</accession>
<keyword evidence="1" id="KW-0732">Signal</keyword>
<keyword evidence="4" id="KW-1185">Reference proteome</keyword>
<organism evidence="3 4">
    <name type="scientific">Blastococcus colisei</name>
    <dbReference type="NCBI Taxonomy" id="1564162"/>
    <lineage>
        <taxon>Bacteria</taxon>
        <taxon>Bacillati</taxon>
        <taxon>Actinomycetota</taxon>
        <taxon>Actinomycetes</taxon>
        <taxon>Geodermatophilales</taxon>
        <taxon>Geodermatophilaceae</taxon>
        <taxon>Blastococcus</taxon>
    </lineage>
</organism>
<dbReference type="Gene3D" id="2.60.120.430">
    <property type="entry name" value="Galactose-binding lectin"/>
    <property type="match status" value="1"/>
</dbReference>
<dbReference type="Gene3D" id="2.60.40.10">
    <property type="entry name" value="Immunoglobulins"/>
    <property type="match status" value="2"/>
</dbReference>
<dbReference type="Pfam" id="PF11721">
    <property type="entry name" value="Malectin"/>
    <property type="match status" value="1"/>
</dbReference>
<dbReference type="InterPro" id="IPR035986">
    <property type="entry name" value="PKD_dom_sf"/>
</dbReference>
<name>A0A543P0K8_9ACTN</name>
<dbReference type="RefSeq" id="WP_142027506.1">
    <property type="nucleotide sequence ID" value="NZ_VFQE01000002.1"/>
</dbReference>
<dbReference type="CDD" id="cd00146">
    <property type="entry name" value="PKD"/>
    <property type="match status" value="2"/>
</dbReference>
<dbReference type="Pfam" id="PF18911">
    <property type="entry name" value="PKD_4"/>
    <property type="match status" value="2"/>
</dbReference>
<sequence length="1462" mass="147569">MGRFWKLARACTVLACALLTVVGVTAAPASAGAAQVTTVSAAPRVGTPEVLDNRVLDFAEAGGRIVVAGDFTQVRDAAANGGATFAQRSVFAYDPVSGAIDRSFVPAVNGVVNAVLAGPDNTVYLGGTFSSVNGSSARNLVQVSLATGERIGAFVPSGINGAVYDLESSGGRLFVGGTFDSVQSAPHGGLAALNPTTGAVDEYLGVDVSVNHNWYEGSEGSRGAVGVRDLAMSPDGSRLVAIGNFTLADGLVRDQVVSVLLQPGQAVVDPDWRTRRYEAACFSWAYDFYVREVDFAPDSSYFVIVTTGGHNVGTLCDTAARWDVADTGDDVQPRWAADAGGDTLHSVAVTGGAVYVGGHQRWMNNTLGNDSPGPGAVPRPGLAALDPRTGVPLAWNPGRHPRGIGAEALLATANGLYVGSDTEYIGARDHRRPRLAYFPLAGAAGLPSEDSGTLPANVFLGGRTTPTGGGTDNRQVLHRINAGGAAIAALDGGPGWAADTGAMRNTGSNSASYPAGSAAVDGSVPSTTPFQVFDTERWDPGTEPEMQWALPVAAGMTVEVRLYLANRCTCTDQPGARVFDVDLEGATVLDDYDITADVGHDVGTMKSFTVTSDGTVDLLFRHVIENPLVNAIEILEAGDEPAPVEAGIDDLVARWVDGAAIGADTEVGAGGLEWSRVRGAFMAGDTLFYGYPTDSGTYSLFRRTFDGVGFGEPTVLDPYNDPAWSDVDTGSGQTFRGTRSAFYNQLSTVSGMFLGDGRLYYTRTGSPALYWRGFSVDSGIVGVDEFVTVPSGFAEVSGLFLSGDSLYGASRTTGDLMRVPFAGGTVTGAPTVVSGPSVDGRSWATRALFLGPGEGPPAPNQTPVADFSFDCVGTTCGFDGSGSSDQDGQVSGWEWDLGDGTTASGSSVRHTFDDGGEYQVGLRVTDDDGATSTVTQTVVVDATAPVAGIALRGSVGTTARPVRAISVQVPDAVQAGDGLVLVLSVNSGLTGTVPAGWELAATQTDRSKVTTQVFSRVASAGDAGSTVTVDVPGEVSSALGLQLLAYSGTSTSGPIASVTGAATGSGTSHTTPVMQAESGSLVVSVWSDKQAAAREFTAPGGVEVRSSLAGAGNGDVATLVADSGAPVPAGQVGGLTATVPTSSSRSTAMTVVLAPGSTAPPVDAVPEAVISSSCAELTCEFDGSGSTDGEGAVASFAWEFGDGVSGSGAVVEHTFAAAGDYEVALAVTDSAGQVSRQTATVTVAAAPTVGAGIGLRGSAGTAARPVRAISVDVPDAVQAGDGLVLVLSVNSGLTGTVPVGWELAGSATDGGQMTTQVFARVATAEDAGSTVTVDVGGSSSSALTLQLMAYSGTSAEGPVASVTGAGGGRGLTAHTTPTADAAAGSWVLSVWSDKAPHERLWVPPAELAERSNIAGAGNGDVATLVADSGAPVPAGQVGGLTATVATASSRATTLTVVLAAAG</sequence>
<dbReference type="OrthoDB" id="9802683at2"/>
<dbReference type="GO" id="GO:0004420">
    <property type="term" value="F:hydroxymethylglutaryl-CoA reductase (NADPH) activity"/>
    <property type="evidence" value="ECO:0007669"/>
    <property type="project" value="InterPro"/>
</dbReference>
<evidence type="ECO:0000313" key="3">
    <source>
        <dbReference type="EMBL" id="TQN37553.1"/>
    </source>
</evidence>
<dbReference type="EMBL" id="VFQE01000002">
    <property type="protein sequence ID" value="TQN37553.1"/>
    <property type="molecule type" value="Genomic_DNA"/>
</dbReference>
<dbReference type="PROSITE" id="PS50093">
    <property type="entry name" value="PKD"/>
    <property type="match status" value="2"/>
</dbReference>
<dbReference type="SUPFAM" id="SSF49299">
    <property type="entry name" value="PKD domain"/>
    <property type="match status" value="2"/>
</dbReference>